<proteinExistence type="predicted"/>
<organism evidence="1 2">
    <name type="scientific">Streptomyces roseochromogenus subsp. oscitans DS 12.976</name>
    <dbReference type="NCBI Taxonomy" id="1352936"/>
    <lineage>
        <taxon>Bacteria</taxon>
        <taxon>Bacillati</taxon>
        <taxon>Actinomycetota</taxon>
        <taxon>Actinomycetes</taxon>
        <taxon>Kitasatosporales</taxon>
        <taxon>Streptomycetaceae</taxon>
        <taxon>Streptomyces</taxon>
    </lineage>
</organism>
<gene>
    <name evidence="1" type="ORF">M878_44855</name>
</gene>
<accession>V6JH19</accession>
<evidence type="ECO:0000313" key="2">
    <source>
        <dbReference type="Proteomes" id="UP000017984"/>
    </source>
</evidence>
<keyword evidence="2" id="KW-1185">Reference proteome</keyword>
<comment type="caution">
    <text evidence="1">The sequence shown here is derived from an EMBL/GenBank/DDBJ whole genome shotgun (WGS) entry which is preliminary data.</text>
</comment>
<reference evidence="1 2" key="1">
    <citation type="journal article" date="2014" name="Genome Announc.">
        <title>Draft Genome Sequence of Streptomyces roseochromogenes subsp. oscitans DS 12.976, Producer of the Aminocoumarin Antibiotic Clorobiocin.</title>
        <authorList>
            <person name="Ruckert C."/>
            <person name="Kalinowski J."/>
            <person name="Heide L."/>
            <person name="Apel A.K."/>
        </authorList>
    </citation>
    <scope>NUCLEOTIDE SEQUENCE [LARGE SCALE GENOMIC DNA]</scope>
    <source>
        <strain evidence="1 2">DS 12.976</strain>
    </source>
</reference>
<evidence type="ECO:0000313" key="1">
    <source>
        <dbReference type="EMBL" id="EST18451.1"/>
    </source>
</evidence>
<name>V6JH19_STRRC</name>
<dbReference type="EMBL" id="AWQX01000391">
    <property type="protein sequence ID" value="EST18451.1"/>
    <property type="molecule type" value="Genomic_DNA"/>
</dbReference>
<dbReference type="Proteomes" id="UP000017984">
    <property type="component" value="Chromosome"/>
</dbReference>
<dbReference type="STRING" id="1352936.M878_44855"/>
<dbReference type="AlphaFoldDB" id="V6JH19"/>
<dbReference type="HOGENOM" id="CLU_2884162_0_0_11"/>
<protein>
    <recommendedName>
        <fullName evidence="3">SnoaL-like domain-containing protein</fullName>
    </recommendedName>
</protein>
<dbReference type="RefSeq" id="WP_023553801.1">
    <property type="nucleotide sequence ID" value="NZ_CM002285.1"/>
</dbReference>
<evidence type="ECO:0008006" key="3">
    <source>
        <dbReference type="Google" id="ProtNLM"/>
    </source>
</evidence>
<sequence length="63" mass="7152">MSKLPGPKEFIAGFFTSFTEELLESDEEPAVMVDRFHTPDILQGADGHRIDRTKLIAHTRPVR</sequence>